<organism evidence="2 3">
    <name type="scientific">Nocardioides panacis</name>
    <dbReference type="NCBI Taxonomy" id="2849501"/>
    <lineage>
        <taxon>Bacteria</taxon>
        <taxon>Bacillati</taxon>
        <taxon>Actinomycetota</taxon>
        <taxon>Actinomycetes</taxon>
        <taxon>Propionibacteriales</taxon>
        <taxon>Nocardioidaceae</taxon>
        <taxon>Nocardioides</taxon>
    </lineage>
</organism>
<feature type="transmembrane region" description="Helical" evidence="1">
    <location>
        <begin position="26"/>
        <end position="44"/>
    </location>
</feature>
<keyword evidence="1" id="KW-0812">Transmembrane</keyword>
<proteinExistence type="predicted"/>
<name>A0A975SVB5_9ACTN</name>
<keyword evidence="3" id="KW-1185">Reference proteome</keyword>
<keyword evidence="1" id="KW-1133">Transmembrane helix</keyword>
<sequence>MSLTPLVALAATEAGAGINPWLVGVGVFVLLLALLGGLLAFGGGRDHS</sequence>
<accession>A0A975SVB5</accession>
<gene>
    <name evidence="2" type="ORF">KRR39_13400</name>
</gene>
<keyword evidence="1" id="KW-0472">Membrane</keyword>
<dbReference type="KEGG" id="nps:KRR39_13400"/>
<evidence type="ECO:0000313" key="3">
    <source>
        <dbReference type="Proteomes" id="UP000683575"/>
    </source>
</evidence>
<dbReference type="Proteomes" id="UP000683575">
    <property type="component" value="Chromosome"/>
</dbReference>
<evidence type="ECO:0000313" key="2">
    <source>
        <dbReference type="EMBL" id="QWZ06565.1"/>
    </source>
</evidence>
<evidence type="ECO:0000256" key="1">
    <source>
        <dbReference type="SAM" id="Phobius"/>
    </source>
</evidence>
<protein>
    <submittedName>
        <fullName evidence="2">Uncharacterized protein</fullName>
    </submittedName>
</protein>
<reference evidence="2" key="1">
    <citation type="submission" date="2021-06" db="EMBL/GenBank/DDBJ databases">
        <title>Complete genome sequence of Nocardioides sp. G188.</title>
        <authorList>
            <person name="Im W.-T."/>
        </authorList>
    </citation>
    <scope>NUCLEOTIDE SEQUENCE</scope>
    <source>
        <strain evidence="2">G188</strain>
    </source>
</reference>
<dbReference type="RefSeq" id="WP_216937570.1">
    <property type="nucleotide sequence ID" value="NZ_CP077062.1"/>
</dbReference>
<dbReference type="EMBL" id="CP077062">
    <property type="protein sequence ID" value="QWZ06565.1"/>
    <property type="molecule type" value="Genomic_DNA"/>
</dbReference>
<dbReference type="AlphaFoldDB" id="A0A975SVB5"/>